<dbReference type="InterPro" id="IPR011051">
    <property type="entry name" value="RmlC_Cupin_sf"/>
</dbReference>
<keyword evidence="6" id="KW-1185">Reference proteome</keyword>
<dbReference type="Gene3D" id="2.60.120.10">
    <property type="entry name" value="Jelly Rolls"/>
    <property type="match status" value="1"/>
</dbReference>
<dbReference type="SUPFAM" id="SSF47413">
    <property type="entry name" value="lambda repressor-like DNA-binding domains"/>
    <property type="match status" value="1"/>
</dbReference>
<dbReference type="RefSeq" id="WP_209022841.1">
    <property type="nucleotide sequence ID" value="NZ_JAATJC010000001.1"/>
</dbReference>
<dbReference type="InterPro" id="IPR013096">
    <property type="entry name" value="Cupin_2"/>
</dbReference>
<dbReference type="InterPro" id="IPR001387">
    <property type="entry name" value="Cro/C1-type_HTH"/>
</dbReference>
<dbReference type="Pfam" id="PF01381">
    <property type="entry name" value="HTH_3"/>
    <property type="match status" value="1"/>
</dbReference>
<protein>
    <submittedName>
        <fullName evidence="5">Transcriptional regulator with XRE-family HTH domain</fullName>
    </submittedName>
</protein>
<dbReference type="PANTHER" id="PTHR46797:SF23">
    <property type="entry name" value="HTH-TYPE TRANSCRIPTIONAL REGULATOR SUTR"/>
    <property type="match status" value="1"/>
</dbReference>
<dbReference type="EMBL" id="JAATJC010000001">
    <property type="protein sequence ID" value="NJC06431.1"/>
    <property type="molecule type" value="Genomic_DNA"/>
</dbReference>
<keyword evidence="1" id="KW-0805">Transcription regulation</keyword>
<keyword evidence="3" id="KW-0804">Transcription</keyword>
<sequence>MVKLSKKGLRFDAAMVTILTMNANKSTAVEAEAELVSKAIQSRIGSTRRERGLTFDQLAALSGVSKGMLVQIEQGKANPSIGILCKVASALRVSVAELVETPGASPSPVRSISPHDTTTLWSGPNGGSAVLLVGTEGPDMLELWHWELHPGERFEAQPHSRGTRELLHVTQGTLELEVDGVSYPLLKGGSAVAQTERPHAYACRGSSVTKFTMVVFEPGR</sequence>
<dbReference type="CDD" id="cd02209">
    <property type="entry name" value="cupin_XRE_C"/>
    <property type="match status" value="1"/>
</dbReference>
<comment type="caution">
    <text evidence="5">The sequence shown here is derived from an EMBL/GenBank/DDBJ whole genome shotgun (WGS) entry which is preliminary data.</text>
</comment>
<organism evidence="5 6">
    <name type="scientific">Sphingomonas kaistensis</name>
    <dbReference type="NCBI Taxonomy" id="298708"/>
    <lineage>
        <taxon>Bacteria</taxon>
        <taxon>Pseudomonadati</taxon>
        <taxon>Pseudomonadota</taxon>
        <taxon>Alphaproteobacteria</taxon>
        <taxon>Sphingomonadales</taxon>
        <taxon>Sphingomonadaceae</taxon>
        <taxon>Sphingomonas</taxon>
    </lineage>
</organism>
<proteinExistence type="predicted"/>
<dbReference type="Pfam" id="PF07883">
    <property type="entry name" value="Cupin_2"/>
    <property type="match status" value="1"/>
</dbReference>
<dbReference type="InterPro" id="IPR050807">
    <property type="entry name" value="TransReg_Diox_bact_type"/>
</dbReference>
<accession>A0A7X5YA95</accession>
<dbReference type="SMART" id="SM00530">
    <property type="entry name" value="HTH_XRE"/>
    <property type="match status" value="1"/>
</dbReference>
<dbReference type="InterPro" id="IPR010982">
    <property type="entry name" value="Lambda_DNA-bd_dom_sf"/>
</dbReference>
<dbReference type="Gene3D" id="1.10.260.40">
    <property type="entry name" value="lambda repressor-like DNA-binding domains"/>
    <property type="match status" value="1"/>
</dbReference>
<dbReference type="Proteomes" id="UP000558192">
    <property type="component" value="Unassembled WGS sequence"/>
</dbReference>
<evidence type="ECO:0000259" key="4">
    <source>
        <dbReference type="PROSITE" id="PS50943"/>
    </source>
</evidence>
<feature type="domain" description="HTH cro/C1-type" evidence="4">
    <location>
        <begin position="48"/>
        <end position="98"/>
    </location>
</feature>
<dbReference type="PROSITE" id="PS50943">
    <property type="entry name" value="HTH_CROC1"/>
    <property type="match status" value="1"/>
</dbReference>
<dbReference type="GO" id="GO:0005829">
    <property type="term" value="C:cytosol"/>
    <property type="evidence" value="ECO:0007669"/>
    <property type="project" value="TreeGrafter"/>
</dbReference>
<evidence type="ECO:0000313" key="5">
    <source>
        <dbReference type="EMBL" id="NJC06431.1"/>
    </source>
</evidence>
<dbReference type="AlphaFoldDB" id="A0A7X5YA95"/>
<reference evidence="5 6" key="1">
    <citation type="submission" date="2020-03" db="EMBL/GenBank/DDBJ databases">
        <title>Genomic Encyclopedia of Type Strains, Phase IV (KMG-IV): sequencing the most valuable type-strain genomes for metagenomic binning, comparative biology and taxonomic classification.</title>
        <authorList>
            <person name="Goeker M."/>
        </authorList>
    </citation>
    <scope>NUCLEOTIDE SEQUENCE [LARGE SCALE GENOMIC DNA]</scope>
    <source>
        <strain evidence="5 6">DSM 16846</strain>
    </source>
</reference>
<dbReference type="GO" id="GO:0003677">
    <property type="term" value="F:DNA binding"/>
    <property type="evidence" value="ECO:0007669"/>
    <property type="project" value="UniProtKB-KW"/>
</dbReference>
<keyword evidence="2" id="KW-0238">DNA-binding</keyword>
<dbReference type="GO" id="GO:0003700">
    <property type="term" value="F:DNA-binding transcription factor activity"/>
    <property type="evidence" value="ECO:0007669"/>
    <property type="project" value="TreeGrafter"/>
</dbReference>
<evidence type="ECO:0000256" key="1">
    <source>
        <dbReference type="ARBA" id="ARBA00023015"/>
    </source>
</evidence>
<evidence type="ECO:0000313" key="6">
    <source>
        <dbReference type="Proteomes" id="UP000558192"/>
    </source>
</evidence>
<dbReference type="CDD" id="cd00093">
    <property type="entry name" value="HTH_XRE"/>
    <property type="match status" value="1"/>
</dbReference>
<name>A0A7X5YA95_9SPHN</name>
<dbReference type="SUPFAM" id="SSF51182">
    <property type="entry name" value="RmlC-like cupins"/>
    <property type="match status" value="1"/>
</dbReference>
<dbReference type="InterPro" id="IPR014710">
    <property type="entry name" value="RmlC-like_jellyroll"/>
</dbReference>
<evidence type="ECO:0000256" key="2">
    <source>
        <dbReference type="ARBA" id="ARBA00023125"/>
    </source>
</evidence>
<evidence type="ECO:0000256" key="3">
    <source>
        <dbReference type="ARBA" id="ARBA00023163"/>
    </source>
</evidence>
<gene>
    <name evidence="5" type="ORF">GGQ97_002224</name>
</gene>
<dbReference type="PANTHER" id="PTHR46797">
    <property type="entry name" value="HTH-TYPE TRANSCRIPTIONAL REGULATOR"/>
    <property type="match status" value="1"/>
</dbReference>